<comment type="caution">
    <text evidence="5">The sequence shown here is derived from an EMBL/GenBank/DDBJ whole genome shotgun (WGS) entry which is preliminary data.</text>
</comment>
<feature type="domain" description="PucR C-terminal helix-turn-helix" evidence="3">
    <location>
        <begin position="338"/>
        <end position="390"/>
    </location>
</feature>
<gene>
    <name evidence="5" type="ORF">ACFPRA_02905</name>
</gene>
<keyword evidence="6" id="KW-1185">Reference proteome</keyword>
<evidence type="ECO:0000313" key="5">
    <source>
        <dbReference type="EMBL" id="MFC5587855.1"/>
    </source>
</evidence>
<dbReference type="InterPro" id="IPR041522">
    <property type="entry name" value="CdaR_GGDEF"/>
</dbReference>
<evidence type="ECO:0000259" key="4">
    <source>
        <dbReference type="Pfam" id="PF17853"/>
    </source>
</evidence>
<sequence>MRSFEHIAQSVVEQFSSILDIPISITDDTGLIIGCTDSHRLGTHHVATAEVTKSGKVMFFSKEQSATLNNVLPGVATPLQFQQQTIGVLGLIGEPKDVERYVSFVQAHIEMLLMERFRSKTVGLQMDTLKDFSHHLLTSKTGRDVEKLYSYADMLGISLSLPRRCILLEIPLASNHPPFPSFQNTFNKIQQDLFLFIRSLLMDNENDIVAPLNAQQWIILKHVQTEDTGGLMKKLDYAFHSLKRFVESRDLESSITISFGNCYSTIEGVIHSYEQSRKALAIAKRHHFTESIISIEDWKLLSLALIEETELPARQTLDQYVEKLDKHPNGAALISSFIVYCEEQLNTSQAAKKLFIHRNTLIYRLQQLQELLSIDFQSFHQCVLLYLALKQHENAKLALPYTMEQP</sequence>
<reference evidence="6" key="1">
    <citation type="journal article" date="2019" name="Int. J. Syst. Evol. Microbiol.">
        <title>The Global Catalogue of Microorganisms (GCM) 10K type strain sequencing project: providing services to taxonomists for standard genome sequencing and annotation.</title>
        <authorList>
            <consortium name="The Broad Institute Genomics Platform"/>
            <consortium name="The Broad Institute Genome Sequencing Center for Infectious Disease"/>
            <person name="Wu L."/>
            <person name="Ma J."/>
        </authorList>
    </citation>
    <scope>NUCLEOTIDE SEQUENCE [LARGE SCALE GENOMIC DNA]</scope>
    <source>
        <strain evidence="6">CGMCC 4.1434</strain>
    </source>
</reference>
<protein>
    <submittedName>
        <fullName evidence="5">Sugar diacid recognition domain-containing protein</fullName>
    </submittedName>
</protein>
<dbReference type="InterPro" id="IPR025736">
    <property type="entry name" value="PucR_C-HTH_dom"/>
</dbReference>
<name>A0ABW0THF0_9BACL</name>
<evidence type="ECO:0000259" key="3">
    <source>
        <dbReference type="Pfam" id="PF13556"/>
    </source>
</evidence>
<evidence type="ECO:0000313" key="6">
    <source>
        <dbReference type="Proteomes" id="UP001596109"/>
    </source>
</evidence>
<accession>A0ABW0THF0</accession>
<dbReference type="Pfam" id="PF05651">
    <property type="entry name" value="Diacid_rec"/>
    <property type="match status" value="1"/>
</dbReference>
<feature type="domain" description="Putative sugar diacid recognition" evidence="2">
    <location>
        <begin position="5"/>
        <end position="134"/>
    </location>
</feature>
<dbReference type="Pfam" id="PF13556">
    <property type="entry name" value="HTH_30"/>
    <property type="match status" value="1"/>
</dbReference>
<evidence type="ECO:0000259" key="2">
    <source>
        <dbReference type="Pfam" id="PF05651"/>
    </source>
</evidence>
<dbReference type="Gene3D" id="1.10.10.2840">
    <property type="entry name" value="PucR C-terminal helix-turn-helix domain"/>
    <property type="match status" value="1"/>
</dbReference>
<dbReference type="PANTHER" id="PTHR33744:SF15">
    <property type="entry name" value="CARBOHYDRATE DIACID REGULATOR"/>
    <property type="match status" value="1"/>
</dbReference>
<proteinExistence type="inferred from homology"/>
<dbReference type="EMBL" id="JBHSNO010000001">
    <property type="protein sequence ID" value="MFC5587855.1"/>
    <property type="molecule type" value="Genomic_DNA"/>
</dbReference>
<dbReference type="RefSeq" id="WP_381430451.1">
    <property type="nucleotide sequence ID" value="NZ_JBHSNO010000001.1"/>
</dbReference>
<organism evidence="5 6">
    <name type="scientific">Sporosarcina soli</name>
    <dbReference type="NCBI Taxonomy" id="334736"/>
    <lineage>
        <taxon>Bacteria</taxon>
        <taxon>Bacillati</taxon>
        <taxon>Bacillota</taxon>
        <taxon>Bacilli</taxon>
        <taxon>Bacillales</taxon>
        <taxon>Caryophanaceae</taxon>
        <taxon>Sporosarcina</taxon>
    </lineage>
</organism>
<dbReference type="InterPro" id="IPR051448">
    <property type="entry name" value="CdaR-like_regulators"/>
</dbReference>
<dbReference type="InterPro" id="IPR008599">
    <property type="entry name" value="Diacid_rec"/>
</dbReference>
<evidence type="ECO:0000256" key="1">
    <source>
        <dbReference type="ARBA" id="ARBA00006754"/>
    </source>
</evidence>
<dbReference type="Pfam" id="PF17853">
    <property type="entry name" value="GGDEF_2"/>
    <property type="match status" value="1"/>
</dbReference>
<dbReference type="PANTHER" id="PTHR33744">
    <property type="entry name" value="CARBOHYDRATE DIACID REGULATOR"/>
    <property type="match status" value="1"/>
</dbReference>
<feature type="domain" description="CdaR GGDEF-like" evidence="4">
    <location>
        <begin position="143"/>
        <end position="282"/>
    </location>
</feature>
<comment type="similarity">
    <text evidence="1">Belongs to the CdaR family.</text>
</comment>
<dbReference type="InterPro" id="IPR042070">
    <property type="entry name" value="PucR_C-HTH_sf"/>
</dbReference>
<dbReference type="Proteomes" id="UP001596109">
    <property type="component" value="Unassembled WGS sequence"/>
</dbReference>